<name>C0P8P3_DROME</name>
<dbReference type="FunFam" id="4.10.410.10:FF:000070">
    <property type="entry name" value="Seminal fluid protein 24Bc"/>
    <property type="match status" value="1"/>
</dbReference>
<dbReference type="HOGENOM" id="CLU_2161006_0_0_1"/>
<accession>C0P8P3</accession>
<evidence type="ECO:0000313" key="2">
    <source>
        <dbReference type="EMBL" id="ACN29359.1"/>
    </source>
</evidence>
<sequence length="132" mass="15244">PSYTVHFRHFQPSQEDSVQIVKMKFVILLSLMCIGIGYAQQQSEVKCFMDAIPVGECGSRIIGYSYSSVRARCVNYETIGCEVIGNFFTDRKVCEAKCKPPISFRNNPFSYYFERAFNQARDTLRRIFNLPQ</sequence>
<feature type="domain" description="BPTI/Kunitz inhibitor" evidence="1">
    <location>
        <begin position="53"/>
        <end position="99"/>
    </location>
</feature>
<evidence type="ECO:0000259" key="1">
    <source>
        <dbReference type="Pfam" id="PF00014"/>
    </source>
</evidence>
<feature type="non-terminal residue" evidence="2">
    <location>
        <position position="1"/>
    </location>
</feature>
<dbReference type="GO" id="GO:0004867">
    <property type="term" value="F:serine-type endopeptidase inhibitor activity"/>
    <property type="evidence" value="ECO:0007669"/>
    <property type="project" value="InterPro"/>
</dbReference>
<dbReference type="Gene3D" id="4.10.410.10">
    <property type="entry name" value="Pancreatic trypsin inhibitor Kunitz domain"/>
    <property type="match status" value="1"/>
</dbReference>
<organism evidence="2">
    <name type="scientific">Drosophila melanogaster</name>
    <name type="common">Fruit fly</name>
    <dbReference type="NCBI Taxonomy" id="7227"/>
    <lineage>
        <taxon>Eukaryota</taxon>
        <taxon>Metazoa</taxon>
        <taxon>Ecdysozoa</taxon>
        <taxon>Arthropoda</taxon>
        <taxon>Hexapoda</taxon>
        <taxon>Insecta</taxon>
        <taxon>Pterygota</taxon>
        <taxon>Neoptera</taxon>
        <taxon>Endopterygota</taxon>
        <taxon>Diptera</taxon>
        <taxon>Brachycera</taxon>
        <taxon>Muscomorpha</taxon>
        <taxon>Ephydroidea</taxon>
        <taxon>Drosophilidae</taxon>
        <taxon>Drosophila</taxon>
        <taxon>Sophophora</taxon>
    </lineage>
</organism>
<dbReference type="OrthoDB" id="7846539at2759"/>
<dbReference type="ExpressionAtlas" id="C0P8P3">
    <property type="expression patterns" value="baseline and differential"/>
</dbReference>
<dbReference type="Pfam" id="PF00014">
    <property type="entry name" value="Kunitz_BPTI"/>
    <property type="match status" value="1"/>
</dbReference>
<protein>
    <submittedName>
        <fullName evidence="2">MIP06336p</fullName>
    </submittedName>
</protein>
<proteinExistence type="evidence at transcript level"/>
<dbReference type="Bgee" id="FBgn0259952">
    <property type="expression patterns" value="Expressed in spermatid in male reproductive gland and 29 other cell types or tissues"/>
</dbReference>
<dbReference type="EMBL" id="BT064662">
    <property type="protein sequence ID" value="ACN29359.1"/>
    <property type="molecule type" value="mRNA"/>
</dbReference>
<reference evidence="2" key="1">
    <citation type="submission" date="2009-02" db="EMBL/GenBank/DDBJ databases">
        <authorList>
            <person name="Carlson J."/>
            <person name="Booth B."/>
            <person name="Frise E."/>
            <person name="Sandler J."/>
            <person name="Wan K."/>
            <person name="Yu C."/>
            <person name="Celniker S."/>
        </authorList>
    </citation>
    <scope>NUCLEOTIDE SEQUENCE</scope>
</reference>
<dbReference type="InterPro" id="IPR002223">
    <property type="entry name" value="Kunitz_BPTI"/>
</dbReference>
<dbReference type="VEuPathDB" id="VectorBase:FBgn0259952"/>
<dbReference type="AlphaFoldDB" id="C0P8P3"/>
<dbReference type="InterPro" id="IPR036880">
    <property type="entry name" value="Kunitz_BPTI_sf"/>
</dbReference>
<gene>
    <name evidence="2" type="primary">Sfp24Bb-RA</name>
</gene>
<dbReference type="SUPFAM" id="SSF57362">
    <property type="entry name" value="BPTI-like"/>
    <property type="match status" value="1"/>
</dbReference>